<dbReference type="GO" id="GO:0019491">
    <property type="term" value="P:ectoine biosynthetic process"/>
    <property type="evidence" value="ECO:0007669"/>
    <property type="project" value="UniProtKB-UniPathway"/>
</dbReference>
<evidence type="ECO:0000256" key="3">
    <source>
        <dbReference type="ARBA" id="ARBA00012355"/>
    </source>
</evidence>
<reference evidence="11 12" key="1">
    <citation type="submission" date="2018-11" db="EMBL/GenBank/DDBJ databases">
        <title>Vibrio LJC006 sp. nov., isolated from seawater during the bloom of the enteromorpha.</title>
        <authorList>
            <person name="Liang J."/>
        </authorList>
    </citation>
    <scope>NUCLEOTIDE SEQUENCE [LARGE SCALE GENOMIC DNA]</scope>
    <source>
        <strain evidence="11 12">LJC006</strain>
    </source>
</reference>
<comment type="catalytic activity">
    <reaction evidence="7 8">
        <text>L-2,4-diaminobutanoate + acetyl-CoA = (2S)-4-acetamido-2-aminobutanoate + CoA + H(+)</text>
        <dbReference type="Rhea" id="RHEA:16901"/>
        <dbReference type="ChEBI" id="CHEBI:15378"/>
        <dbReference type="ChEBI" id="CHEBI:57287"/>
        <dbReference type="ChEBI" id="CHEBI:57288"/>
        <dbReference type="ChEBI" id="CHEBI:58761"/>
        <dbReference type="ChEBI" id="CHEBI:58929"/>
        <dbReference type="EC" id="2.3.1.178"/>
    </reaction>
</comment>
<organism evidence="11 12">
    <name type="scientific">Vibrio viridaestus</name>
    <dbReference type="NCBI Taxonomy" id="2487322"/>
    <lineage>
        <taxon>Bacteria</taxon>
        <taxon>Pseudomonadati</taxon>
        <taxon>Pseudomonadota</taxon>
        <taxon>Gammaproteobacteria</taxon>
        <taxon>Vibrionales</taxon>
        <taxon>Vibrionaceae</taxon>
        <taxon>Vibrio</taxon>
    </lineage>
</organism>
<evidence type="ECO:0000256" key="4">
    <source>
        <dbReference type="ARBA" id="ARBA00017935"/>
    </source>
</evidence>
<evidence type="ECO:0000256" key="2">
    <source>
        <dbReference type="ARBA" id="ARBA00010712"/>
    </source>
</evidence>
<dbReference type="InterPro" id="IPR016181">
    <property type="entry name" value="Acyl_CoA_acyltransferase"/>
</dbReference>
<evidence type="ECO:0000256" key="7">
    <source>
        <dbReference type="ARBA" id="ARBA00048924"/>
    </source>
</evidence>
<dbReference type="UniPathway" id="UPA00067">
    <property type="reaction ID" value="UER00122"/>
</dbReference>
<dbReference type="EC" id="2.3.1.178" evidence="3 8"/>
<dbReference type="Pfam" id="PF00583">
    <property type="entry name" value="Acetyltransf_1"/>
    <property type="match status" value="1"/>
</dbReference>
<evidence type="ECO:0000256" key="6">
    <source>
        <dbReference type="ARBA" id="ARBA00023315"/>
    </source>
</evidence>
<evidence type="ECO:0000256" key="9">
    <source>
        <dbReference type="SAM" id="MobiDB-lite"/>
    </source>
</evidence>
<comment type="caution">
    <text evidence="11">The sequence shown here is derived from an EMBL/GenBank/DDBJ whole genome shotgun (WGS) entry which is preliminary data.</text>
</comment>
<feature type="domain" description="N-acetyltransferase" evidence="10">
    <location>
        <begin position="21"/>
        <end position="177"/>
    </location>
</feature>
<dbReference type="PROSITE" id="PS51186">
    <property type="entry name" value="GNAT"/>
    <property type="match status" value="1"/>
</dbReference>
<dbReference type="PANTHER" id="PTHR43072">
    <property type="entry name" value="N-ACETYLTRANSFERASE"/>
    <property type="match status" value="1"/>
</dbReference>
<dbReference type="Gene3D" id="3.40.630.30">
    <property type="match status" value="1"/>
</dbReference>
<dbReference type="GO" id="GO:0033816">
    <property type="term" value="F:diaminobutyrate acetyltransferase activity"/>
    <property type="evidence" value="ECO:0007669"/>
    <property type="project" value="UniProtKB-EC"/>
</dbReference>
<keyword evidence="5 8" id="KW-0808">Transferase</keyword>
<accession>A0A3N9TM09</accession>
<dbReference type="EMBL" id="RJVQ01000001">
    <property type="protein sequence ID" value="RQW64873.1"/>
    <property type="molecule type" value="Genomic_DNA"/>
</dbReference>
<dbReference type="AlphaFoldDB" id="A0A3N9TM09"/>
<dbReference type="InterPro" id="IPR012772">
    <property type="entry name" value="Ectoine_EctA"/>
</dbReference>
<gene>
    <name evidence="8 11" type="primary">ectA</name>
    <name evidence="11" type="ORF">EES38_02210</name>
</gene>
<evidence type="ECO:0000256" key="1">
    <source>
        <dbReference type="ARBA" id="ARBA00004978"/>
    </source>
</evidence>
<keyword evidence="12" id="KW-1185">Reference proteome</keyword>
<feature type="region of interest" description="Disordered" evidence="9">
    <location>
        <begin position="1"/>
        <end position="31"/>
    </location>
</feature>
<comment type="pathway">
    <text evidence="1 8">Amine and polyamine biosynthesis; ectoine biosynthesis; L-ectoine from L-aspartate 4-semialdehyde: step 2/3.</text>
</comment>
<protein>
    <recommendedName>
        <fullName evidence="4 8">L-2,4-diaminobutyric acid acetyltransferase</fullName>
        <shortName evidence="8">DABA acetyltransferase</shortName>
        <ecNumber evidence="3 8">2.3.1.178</ecNumber>
    </recommendedName>
</protein>
<dbReference type="InterPro" id="IPR000182">
    <property type="entry name" value="GNAT_dom"/>
</dbReference>
<dbReference type="PANTHER" id="PTHR43072:SF23">
    <property type="entry name" value="UPF0039 PROTEIN C11D3.02C"/>
    <property type="match status" value="1"/>
</dbReference>
<dbReference type="OrthoDB" id="2436196at2"/>
<comment type="similarity">
    <text evidence="2 8">Belongs to the acetyltransferase family. EctA subfamily.</text>
</comment>
<dbReference type="SUPFAM" id="SSF55729">
    <property type="entry name" value="Acyl-CoA N-acyltransferases (Nat)"/>
    <property type="match status" value="1"/>
</dbReference>
<evidence type="ECO:0000259" key="10">
    <source>
        <dbReference type="PROSITE" id="PS51186"/>
    </source>
</evidence>
<sequence>MITSAPRVAEPVKQERKNSGTTFRKPTRSDGKQIHELISNCPPLDENSAYCNFLQSTHFQDTCLIVEQDGKALGFISAYLKPDEEKTLFIWQVAVHPKARGQGLAFRMLQQLLIRDELRNVASIETTITEDNEGSWNLFKKLDKAHGKRGQVTTFLDEIRHFKGEHDTEYLYRIPLNQ</sequence>
<evidence type="ECO:0000313" key="11">
    <source>
        <dbReference type="EMBL" id="RQW64873.1"/>
    </source>
</evidence>
<keyword evidence="6 8" id="KW-0012">Acyltransferase</keyword>
<name>A0A3N9TM09_9VIBR</name>
<proteinExistence type="inferred from homology"/>
<dbReference type="CDD" id="cd04301">
    <property type="entry name" value="NAT_SF"/>
    <property type="match status" value="1"/>
</dbReference>
<evidence type="ECO:0000313" key="12">
    <source>
        <dbReference type="Proteomes" id="UP000281112"/>
    </source>
</evidence>
<dbReference type="RefSeq" id="WP_124935523.1">
    <property type="nucleotide sequence ID" value="NZ_RJVQ01000001.1"/>
</dbReference>
<evidence type="ECO:0000256" key="5">
    <source>
        <dbReference type="ARBA" id="ARBA00022679"/>
    </source>
</evidence>
<dbReference type="Proteomes" id="UP000281112">
    <property type="component" value="Unassembled WGS sequence"/>
</dbReference>
<comment type="function">
    <text evidence="8">Catalyzes the acetylation of L-2,4-diaminobutyrate (DABA) to gamma-N-acetyl-alpha,gamma-diaminobutyric acid (ADABA) with acetyl coenzyme A.</text>
</comment>
<evidence type="ECO:0000256" key="8">
    <source>
        <dbReference type="RuleBase" id="RU365045"/>
    </source>
</evidence>
<dbReference type="NCBIfam" id="TIGR02406">
    <property type="entry name" value="ectoine_EctA"/>
    <property type="match status" value="1"/>
</dbReference>